<dbReference type="EMBL" id="CAVMBE010000012">
    <property type="protein sequence ID" value="CAK3917082.1"/>
    <property type="molecule type" value="Genomic_DNA"/>
</dbReference>
<comment type="caution">
    <text evidence="1">The sequence shown here is derived from an EMBL/GenBank/DDBJ whole genome shotgun (WGS) entry which is preliminary data.</text>
</comment>
<name>A0AAI8YVG0_9PEZI</name>
<protein>
    <submittedName>
        <fullName evidence="1">Uncharacterized protein</fullName>
    </submittedName>
</protein>
<gene>
    <name evidence="1" type="ORF">LECACI_7A002709</name>
</gene>
<accession>A0AAI8YVG0</accession>
<organism evidence="1 2">
    <name type="scientific">Lecanosticta acicola</name>
    <dbReference type="NCBI Taxonomy" id="111012"/>
    <lineage>
        <taxon>Eukaryota</taxon>
        <taxon>Fungi</taxon>
        <taxon>Dikarya</taxon>
        <taxon>Ascomycota</taxon>
        <taxon>Pezizomycotina</taxon>
        <taxon>Dothideomycetes</taxon>
        <taxon>Dothideomycetidae</taxon>
        <taxon>Mycosphaerellales</taxon>
        <taxon>Mycosphaerellaceae</taxon>
        <taxon>Lecanosticta</taxon>
    </lineage>
</organism>
<proteinExistence type="predicted"/>
<dbReference type="Proteomes" id="UP001296104">
    <property type="component" value="Unassembled WGS sequence"/>
</dbReference>
<reference evidence="1" key="1">
    <citation type="submission" date="2023-11" db="EMBL/GenBank/DDBJ databases">
        <authorList>
            <person name="Alioto T."/>
            <person name="Alioto T."/>
            <person name="Gomez Garrido J."/>
        </authorList>
    </citation>
    <scope>NUCLEOTIDE SEQUENCE</scope>
</reference>
<evidence type="ECO:0000313" key="2">
    <source>
        <dbReference type="Proteomes" id="UP001296104"/>
    </source>
</evidence>
<sequence>MALTQPDTMRRLQIWYMRPHLLPNGAAQKLSYPLVSGSPRNRLSVSASFIRNPGPNDTLVVAHKPSHEGLIEVSKTRFRFLPVAPVVDEPKRSAEDTVDASVRFLS</sequence>
<evidence type="ECO:0000313" key="1">
    <source>
        <dbReference type="EMBL" id="CAK3917082.1"/>
    </source>
</evidence>
<dbReference type="AlphaFoldDB" id="A0AAI8YVG0"/>
<keyword evidence="2" id="KW-1185">Reference proteome</keyword>